<dbReference type="RefSeq" id="WP_136775638.1">
    <property type="nucleotide sequence ID" value="NZ_SUPK01000001.1"/>
</dbReference>
<dbReference type="PANTHER" id="PTHR43498">
    <property type="entry name" value="FERREDOXIN:COB-COM HETERODISULFIDE REDUCTASE SUBUNIT A"/>
    <property type="match status" value="1"/>
</dbReference>
<comment type="caution">
    <text evidence="6">The sequence shown here is derived from an EMBL/GenBank/DDBJ whole genome shotgun (WGS) entry which is preliminary data.</text>
</comment>
<dbReference type="Proteomes" id="UP000309673">
    <property type="component" value="Unassembled WGS sequence"/>
</dbReference>
<protein>
    <submittedName>
        <fullName evidence="6">FAD-dependent oxidoreductase</fullName>
    </submittedName>
</protein>
<dbReference type="EMBL" id="SUPK01000001">
    <property type="protein sequence ID" value="TJY43917.1"/>
    <property type="molecule type" value="Genomic_DNA"/>
</dbReference>
<name>A0A4U0FG74_9BACL</name>
<organism evidence="6 7">
    <name type="scientific">Cohnella pontilimi</name>
    <dbReference type="NCBI Taxonomy" id="2564100"/>
    <lineage>
        <taxon>Bacteria</taxon>
        <taxon>Bacillati</taxon>
        <taxon>Bacillota</taxon>
        <taxon>Bacilli</taxon>
        <taxon>Bacillales</taxon>
        <taxon>Paenibacillaceae</taxon>
        <taxon>Cohnella</taxon>
    </lineage>
</organism>
<keyword evidence="5" id="KW-0411">Iron-sulfur</keyword>
<sequence length="503" mass="55691">MRKVILALLSLVFIVPLVVSPDWAVNEHAAAATDRAHPDIVIIGSEMEGMYLARAAADEGLSVLVLDPHNKPGGQLIQGEMVFLDEPFGDNGELILQGRVKELFDLYKQGQVRKIEEFRRYFDRLAKGIPIVSGITITGLDIRRQPDASRRTVESITYTTPGGREETVYPGYVVENTDFAALTSQLDLPRIPGMESIVGSNPASKDYMAATFMMKFKRVDWEAMRKSVMGMSQRAREQKYGTETTVTGTMTWGFGKIGAAYDPGSNEWFLRGLNIVNQRDGEVTVNALLVYNLDPSNVESVATAIEQGKEQTKRIIGHLRNQLPGWAKAEINGYPDYLYIRDSDRYETEYVLQGTDLMSARMFEDNVSIAGYPIDIQGTSSSKWGTRLGNPDKYGMPLRSFLSKGYTNVIVAGKNVGASAVAYGSARIQAQTALAAETIGIMLGRMKGQPGLADLDAKQMAQMHQYLRTKYKITLTGIKGKDKLTGMNDNKRELFDRGKLIIP</sequence>
<evidence type="ECO:0000256" key="2">
    <source>
        <dbReference type="ARBA" id="ARBA00022723"/>
    </source>
</evidence>
<dbReference type="GO" id="GO:0016491">
    <property type="term" value="F:oxidoreductase activity"/>
    <property type="evidence" value="ECO:0007669"/>
    <property type="project" value="UniProtKB-KW"/>
</dbReference>
<dbReference type="Pfam" id="PF12831">
    <property type="entry name" value="FAD_oxidored"/>
    <property type="match status" value="1"/>
</dbReference>
<accession>A0A4U0FG74</accession>
<proteinExistence type="predicted"/>
<keyword evidence="7" id="KW-1185">Reference proteome</keyword>
<keyword evidence="2" id="KW-0479">Metal-binding</keyword>
<evidence type="ECO:0000313" key="6">
    <source>
        <dbReference type="EMBL" id="TJY43917.1"/>
    </source>
</evidence>
<evidence type="ECO:0000313" key="7">
    <source>
        <dbReference type="Proteomes" id="UP000309673"/>
    </source>
</evidence>
<dbReference type="GO" id="GO:0046872">
    <property type="term" value="F:metal ion binding"/>
    <property type="evidence" value="ECO:0007669"/>
    <property type="project" value="UniProtKB-KW"/>
</dbReference>
<evidence type="ECO:0000256" key="4">
    <source>
        <dbReference type="ARBA" id="ARBA00023004"/>
    </source>
</evidence>
<evidence type="ECO:0000256" key="1">
    <source>
        <dbReference type="ARBA" id="ARBA00022485"/>
    </source>
</evidence>
<dbReference type="PANTHER" id="PTHR43498:SF1">
    <property type="entry name" value="COB--COM HETERODISULFIDE REDUCTASE IRON-SULFUR SUBUNIT A"/>
    <property type="match status" value="1"/>
</dbReference>
<dbReference type="OrthoDB" id="9777740at2"/>
<dbReference type="InterPro" id="IPR039650">
    <property type="entry name" value="HdrA-like"/>
</dbReference>
<evidence type="ECO:0000256" key="5">
    <source>
        <dbReference type="ARBA" id="ARBA00023014"/>
    </source>
</evidence>
<dbReference type="GO" id="GO:0051539">
    <property type="term" value="F:4 iron, 4 sulfur cluster binding"/>
    <property type="evidence" value="ECO:0007669"/>
    <property type="project" value="UniProtKB-KW"/>
</dbReference>
<dbReference type="SUPFAM" id="SSF51905">
    <property type="entry name" value="FAD/NAD(P)-binding domain"/>
    <property type="match status" value="1"/>
</dbReference>
<reference evidence="6 7" key="1">
    <citation type="submission" date="2019-04" db="EMBL/GenBank/DDBJ databases">
        <title>Cohnella sp. nov., isolated from soil.</title>
        <authorList>
            <person name="Kim W."/>
        </authorList>
    </citation>
    <scope>NUCLEOTIDE SEQUENCE [LARGE SCALE GENOMIC DNA]</scope>
    <source>
        <strain evidence="6 7">CAU 1483</strain>
    </source>
</reference>
<dbReference type="Gene3D" id="3.50.50.60">
    <property type="entry name" value="FAD/NAD(P)-binding domain"/>
    <property type="match status" value="1"/>
</dbReference>
<dbReference type="AlphaFoldDB" id="A0A4U0FG74"/>
<gene>
    <name evidence="6" type="ORF">E5161_00475</name>
</gene>
<dbReference type="InterPro" id="IPR036188">
    <property type="entry name" value="FAD/NAD-bd_sf"/>
</dbReference>
<evidence type="ECO:0000256" key="3">
    <source>
        <dbReference type="ARBA" id="ARBA00023002"/>
    </source>
</evidence>
<keyword evidence="4" id="KW-0408">Iron</keyword>
<keyword evidence="1" id="KW-0004">4Fe-4S</keyword>
<keyword evidence="3" id="KW-0560">Oxidoreductase</keyword>